<comment type="caution">
    <text evidence="3">The sequence shown here is derived from an EMBL/GenBank/DDBJ whole genome shotgun (WGS) entry which is preliminary data.</text>
</comment>
<feature type="domain" description="Acyltransferase 3" evidence="2">
    <location>
        <begin position="5"/>
        <end position="222"/>
    </location>
</feature>
<keyword evidence="1" id="KW-0472">Membrane</keyword>
<feature type="transmembrane region" description="Helical" evidence="1">
    <location>
        <begin position="56"/>
        <end position="76"/>
    </location>
</feature>
<feature type="transmembrane region" description="Helical" evidence="1">
    <location>
        <begin position="21"/>
        <end position="36"/>
    </location>
</feature>
<dbReference type="EMBL" id="JGZB01000004">
    <property type="protein sequence ID" value="KFI68314.1"/>
    <property type="molecule type" value="Genomic_DNA"/>
</dbReference>
<dbReference type="eggNOG" id="COG3274">
    <property type="taxonomic scope" value="Bacteria"/>
</dbReference>
<keyword evidence="1" id="KW-0812">Transmembrane</keyword>
<evidence type="ECO:0000256" key="1">
    <source>
        <dbReference type="SAM" id="Phobius"/>
    </source>
</evidence>
<sequence length="230" mass="26555">MDNTSSLKKSFSRIWTLEREVLFYSLFLCIISFIFLRSDLSPATIFKSILPTMSGLWWYITAYVITLIFMPFLTKALKLLGRDMHRKLCITILIMWGLCYGVAPFLGLWGRLGLNAVELIFLYILISYYRWYINSWTRKTGWTLFAIGVIWIFAVMIIACILTDVTGHVLFMNVYHSYTRTFTLPSLLVEFGLILVCTNPKREHHSRIVNAIAGSALSAYLVTEYPATRT</sequence>
<dbReference type="Proteomes" id="UP000029052">
    <property type="component" value="Unassembled WGS sequence"/>
</dbReference>
<feature type="transmembrane region" description="Helical" evidence="1">
    <location>
        <begin position="88"/>
        <end position="106"/>
    </location>
</feature>
<keyword evidence="1" id="KW-1133">Transmembrane helix</keyword>
<dbReference type="Pfam" id="PF01757">
    <property type="entry name" value="Acyl_transf_3"/>
    <property type="match status" value="1"/>
</dbReference>
<proteinExistence type="predicted"/>
<organism evidence="3 4">
    <name type="scientific">Bifidobacterium magnum</name>
    <dbReference type="NCBI Taxonomy" id="1692"/>
    <lineage>
        <taxon>Bacteria</taxon>
        <taxon>Bacillati</taxon>
        <taxon>Actinomycetota</taxon>
        <taxon>Actinomycetes</taxon>
        <taxon>Bifidobacteriales</taxon>
        <taxon>Bifidobacteriaceae</taxon>
        <taxon>Bifidobacterium</taxon>
    </lineage>
</organism>
<reference evidence="3 4" key="1">
    <citation type="submission" date="2014-03" db="EMBL/GenBank/DDBJ databases">
        <title>Genomics of Bifidobacteria.</title>
        <authorList>
            <person name="Ventura M."/>
            <person name="Milani C."/>
            <person name="Lugli G.A."/>
        </authorList>
    </citation>
    <scope>NUCLEOTIDE SEQUENCE [LARGE SCALE GENOMIC DNA]</scope>
    <source>
        <strain evidence="3 4">LMG 11591</strain>
    </source>
</reference>
<name>A0A087BBB4_9BIFI</name>
<evidence type="ECO:0000313" key="4">
    <source>
        <dbReference type="Proteomes" id="UP000029052"/>
    </source>
</evidence>
<protein>
    <recommendedName>
        <fullName evidence="2">Acyltransferase 3 domain-containing protein</fullName>
    </recommendedName>
</protein>
<dbReference type="InterPro" id="IPR002656">
    <property type="entry name" value="Acyl_transf_3_dom"/>
</dbReference>
<accession>A0A087BBB4</accession>
<feature type="transmembrane region" description="Helical" evidence="1">
    <location>
        <begin position="177"/>
        <end position="197"/>
    </location>
</feature>
<evidence type="ECO:0000313" key="3">
    <source>
        <dbReference type="EMBL" id="KFI68314.1"/>
    </source>
</evidence>
<evidence type="ECO:0000259" key="2">
    <source>
        <dbReference type="Pfam" id="PF01757"/>
    </source>
</evidence>
<dbReference type="GO" id="GO:0016747">
    <property type="term" value="F:acyltransferase activity, transferring groups other than amino-acyl groups"/>
    <property type="evidence" value="ECO:0007669"/>
    <property type="project" value="InterPro"/>
</dbReference>
<keyword evidence="4" id="KW-1185">Reference proteome</keyword>
<dbReference type="AlphaFoldDB" id="A0A087BBB4"/>
<feature type="transmembrane region" description="Helical" evidence="1">
    <location>
        <begin position="112"/>
        <end position="132"/>
    </location>
</feature>
<feature type="transmembrane region" description="Helical" evidence="1">
    <location>
        <begin position="144"/>
        <end position="171"/>
    </location>
</feature>
<gene>
    <name evidence="3" type="ORF">BMAGN_0269</name>
</gene>